<reference evidence="3 4" key="1">
    <citation type="journal article" date="2015" name="Virus Res.">
        <title>Unraveling the genome structure of cyanobacterial podovirus A-4L with long direct terminal repeats.</title>
        <authorList>
            <person name="Ou T."/>
            <person name="Liao X.Y."/>
            <person name="Gao X.C."/>
            <person name="Xu X.D."/>
            <person name="Zhang Q.Y."/>
        </authorList>
    </citation>
    <scope>NUCLEOTIDE SEQUENCE [LARGE SCALE GENOMIC DNA]</scope>
</reference>
<evidence type="ECO:0000313" key="3">
    <source>
        <dbReference type="EMBL" id="AGR48528.1"/>
    </source>
</evidence>
<dbReference type="KEGG" id="vg:19686330"/>
<dbReference type="EMBL" id="KF356198">
    <property type="protein sequence ID" value="AGR48528.1"/>
    <property type="molecule type" value="Genomic_DNA"/>
</dbReference>
<gene>
    <name evidence="3" type="ORF">A4L_01</name>
</gene>
<protein>
    <submittedName>
        <fullName evidence="3">Uncharacterized protein</fullName>
    </submittedName>
</protein>
<organism evidence="3 4">
    <name type="scientific">Anabaena phage A-4L</name>
    <dbReference type="NCBI Taxonomy" id="1357732"/>
    <lineage>
        <taxon>Viruses</taxon>
        <taxon>Duplodnaviria</taxon>
        <taxon>Heunggongvirae</taxon>
        <taxon>Uroviricota</taxon>
        <taxon>Caudoviricetes</taxon>
        <taxon>Saffermanviridae</taxon>
        <taxon>Kozyakovvirus</taxon>
        <taxon>Kozyakovvirus A4L</taxon>
    </lineage>
</organism>
<feature type="compositionally biased region" description="Polar residues" evidence="1">
    <location>
        <begin position="129"/>
        <end position="140"/>
    </location>
</feature>
<keyword evidence="2" id="KW-0812">Transmembrane</keyword>
<proteinExistence type="predicted"/>
<keyword evidence="2" id="KW-0472">Membrane</keyword>
<keyword evidence="2" id="KW-1133">Transmembrane helix</keyword>
<accession>A0A059PYD6</accession>
<dbReference type="Proteomes" id="UP000027000">
    <property type="component" value="Segment"/>
</dbReference>
<name>A0A059PYD6_9CAUD</name>
<evidence type="ECO:0000313" key="4">
    <source>
        <dbReference type="Proteomes" id="UP000027000"/>
    </source>
</evidence>
<dbReference type="GeneID" id="19686330"/>
<sequence length="217" mass="24384">MSLQQLKDEVLAVMTKDEVKAFGDLRKVSTWEAALASKKVVSNVVDDEVSNPVIEPVSEAITEQGFCAVEANHTWYTLDISNDGSEQIDRRVIESIYKRQLILRDGEQWLSCDLPETVDDSVTQDDSKTGASTPTDSQPTTLPPNLPKPAPTLEPITVSHAEPVIMLITLLLVIAHQLITTLTPVIRHITTEVKQRRATNRRRNQWYNELRQLMTNV</sequence>
<feature type="compositionally biased region" description="Pro residues" evidence="1">
    <location>
        <begin position="141"/>
        <end position="152"/>
    </location>
</feature>
<feature type="transmembrane region" description="Helical" evidence="2">
    <location>
        <begin position="164"/>
        <end position="186"/>
    </location>
</feature>
<evidence type="ECO:0000256" key="1">
    <source>
        <dbReference type="SAM" id="MobiDB-lite"/>
    </source>
</evidence>
<dbReference type="RefSeq" id="YP_009042771.1">
    <property type="nucleotide sequence ID" value="NC_024358.1"/>
</dbReference>
<feature type="region of interest" description="Disordered" evidence="1">
    <location>
        <begin position="118"/>
        <end position="154"/>
    </location>
</feature>
<evidence type="ECO:0000256" key="2">
    <source>
        <dbReference type="SAM" id="Phobius"/>
    </source>
</evidence>
<keyword evidence="4" id="KW-1185">Reference proteome</keyword>